<dbReference type="Pfam" id="PF13188">
    <property type="entry name" value="PAS_8"/>
    <property type="match status" value="1"/>
</dbReference>
<dbReference type="InterPro" id="IPR003661">
    <property type="entry name" value="HisK_dim/P_dom"/>
</dbReference>
<evidence type="ECO:0000259" key="9">
    <source>
        <dbReference type="PROSITE" id="PS50109"/>
    </source>
</evidence>
<name>A0A8J7HWR3_9NOST</name>
<dbReference type="CDD" id="cd00075">
    <property type="entry name" value="HATPase"/>
    <property type="match status" value="1"/>
</dbReference>
<evidence type="ECO:0000256" key="4">
    <source>
        <dbReference type="ARBA" id="ARBA00022679"/>
    </source>
</evidence>
<dbReference type="InterPro" id="IPR003594">
    <property type="entry name" value="HATPase_dom"/>
</dbReference>
<evidence type="ECO:0000256" key="7">
    <source>
        <dbReference type="ARBA" id="ARBA00055745"/>
    </source>
</evidence>
<dbReference type="SMART" id="SM00387">
    <property type="entry name" value="HATPase_c"/>
    <property type="match status" value="1"/>
</dbReference>
<dbReference type="EC" id="2.7.13.3" evidence="2"/>
<dbReference type="FunFam" id="3.30.565.10:FF:000006">
    <property type="entry name" value="Sensor histidine kinase WalK"/>
    <property type="match status" value="1"/>
</dbReference>
<dbReference type="PROSITE" id="PS50109">
    <property type="entry name" value="HIS_KIN"/>
    <property type="match status" value="1"/>
</dbReference>
<dbReference type="Pfam" id="PF00512">
    <property type="entry name" value="HisKA"/>
    <property type="match status" value="1"/>
</dbReference>
<dbReference type="PANTHER" id="PTHR43711">
    <property type="entry name" value="TWO-COMPONENT HISTIDINE KINASE"/>
    <property type="match status" value="1"/>
</dbReference>
<dbReference type="SUPFAM" id="SSF55874">
    <property type="entry name" value="ATPase domain of HSP90 chaperone/DNA topoisomerase II/histidine kinase"/>
    <property type="match status" value="1"/>
</dbReference>
<dbReference type="EMBL" id="JAECZC010000054">
    <property type="protein sequence ID" value="MBH8564890.1"/>
    <property type="molecule type" value="Genomic_DNA"/>
</dbReference>
<dbReference type="PRINTS" id="PR00344">
    <property type="entry name" value="BCTRLSENSOR"/>
</dbReference>
<evidence type="ECO:0000256" key="8">
    <source>
        <dbReference type="SAM" id="Coils"/>
    </source>
</evidence>
<dbReference type="Pfam" id="PF02518">
    <property type="entry name" value="HATPase_c"/>
    <property type="match status" value="1"/>
</dbReference>
<dbReference type="Proteomes" id="UP000632766">
    <property type="component" value="Unassembled WGS sequence"/>
</dbReference>
<reference evidence="10 11" key="1">
    <citation type="journal article" date="2021" name="Int. J. Syst. Evol. Microbiol.">
        <title>Amazonocrinis nigriterrae gen. nov., sp. nov., Atlanticothrix silvestris gen. nov., sp. nov. and Dendronalium phyllosphericum gen. nov., sp. nov., nostocacean cyanobacteria from Brazilian environments.</title>
        <authorList>
            <person name="Alvarenga D.O."/>
            <person name="Andreote A.P.D."/>
            <person name="Branco L.H.Z."/>
            <person name="Delbaje E."/>
            <person name="Cruz R.B."/>
            <person name="Varani A.M."/>
            <person name="Fiore M.F."/>
        </authorList>
    </citation>
    <scope>NUCLEOTIDE SEQUENCE [LARGE SCALE GENOMIC DNA]</scope>
    <source>
        <strain evidence="10 11">CENA67</strain>
    </source>
</reference>
<dbReference type="Gene3D" id="3.30.565.10">
    <property type="entry name" value="Histidine kinase-like ATPase, C-terminal domain"/>
    <property type="match status" value="1"/>
</dbReference>
<dbReference type="CDD" id="cd00082">
    <property type="entry name" value="HisKA"/>
    <property type="match status" value="1"/>
</dbReference>
<keyword evidence="5 10" id="KW-0418">Kinase</keyword>
<dbReference type="SUPFAM" id="SSF55785">
    <property type="entry name" value="PYP-like sensor domain (PAS domain)"/>
    <property type="match status" value="1"/>
</dbReference>
<comment type="caution">
    <text evidence="10">The sequence shown here is derived from an EMBL/GenBank/DDBJ whole genome shotgun (WGS) entry which is preliminary data.</text>
</comment>
<evidence type="ECO:0000256" key="2">
    <source>
        <dbReference type="ARBA" id="ARBA00012438"/>
    </source>
</evidence>
<accession>A0A8J7HWR3</accession>
<dbReference type="PANTHER" id="PTHR43711:SF26">
    <property type="entry name" value="SENSOR HISTIDINE KINASE RCSC"/>
    <property type="match status" value="1"/>
</dbReference>
<dbReference type="InterPro" id="IPR036097">
    <property type="entry name" value="HisK_dim/P_sf"/>
</dbReference>
<evidence type="ECO:0000313" key="10">
    <source>
        <dbReference type="EMBL" id="MBH8564890.1"/>
    </source>
</evidence>
<feature type="coiled-coil region" evidence="8">
    <location>
        <begin position="1"/>
        <end position="32"/>
    </location>
</feature>
<dbReference type="InterPro" id="IPR005467">
    <property type="entry name" value="His_kinase_dom"/>
</dbReference>
<protein>
    <recommendedName>
        <fullName evidence="2">histidine kinase</fullName>
        <ecNumber evidence="2">2.7.13.3</ecNumber>
    </recommendedName>
</protein>
<keyword evidence="6" id="KW-0902">Two-component regulatory system</keyword>
<dbReference type="InterPro" id="IPR004358">
    <property type="entry name" value="Sig_transdc_His_kin-like_C"/>
</dbReference>
<keyword evidence="11" id="KW-1185">Reference proteome</keyword>
<dbReference type="RefSeq" id="WP_198126711.1">
    <property type="nucleotide sequence ID" value="NZ_JAECZC010000054.1"/>
</dbReference>
<evidence type="ECO:0000256" key="5">
    <source>
        <dbReference type="ARBA" id="ARBA00022777"/>
    </source>
</evidence>
<dbReference type="SUPFAM" id="SSF47384">
    <property type="entry name" value="Homodimeric domain of signal transducing histidine kinase"/>
    <property type="match status" value="1"/>
</dbReference>
<dbReference type="SMART" id="SM00388">
    <property type="entry name" value="HisKA"/>
    <property type="match status" value="1"/>
</dbReference>
<sequence length="391" mass="44531">MQKWIDELRDAQEHLQQEVSQLKKQEAKLEISLSILRSIIESTANGIVAVNLEGEILSFNQKFVDMWQIPESLMLSKNFSQASAFLENQLKNAEAFRGVMWEVSSQPDSQSYDILELMDGRVFAQYSLPQWLNGKIIGRVWSIWEISDCKQVESELRQALEQAQEYRELRANFVSVLCHQFRTPLNVISFSNSLLQRQGDEWRKEKTRPLLEHIQTAIEKLSQMLDDVILFAKAETAKLNLEIEPLDLLRFCNEIVVQIQMSHSQNSINFLSQGSCLTTCIDQRLLEPILKNLLDNAVKYSPVGSAVDLELFCEEEKVIFQVTDRGVGIPVVDKERIFEPFYRGKNSKNLPGTGLGLSVVKTLVDLHRGQINLESEVGTGTKFTVALPSVK</sequence>
<evidence type="ECO:0000313" key="11">
    <source>
        <dbReference type="Proteomes" id="UP000632766"/>
    </source>
</evidence>
<gene>
    <name evidence="10" type="ORF">I8748_22350</name>
</gene>
<dbReference type="InterPro" id="IPR000014">
    <property type="entry name" value="PAS"/>
</dbReference>
<evidence type="ECO:0000256" key="3">
    <source>
        <dbReference type="ARBA" id="ARBA00022553"/>
    </source>
</evidence>
<evidence type="ECO:0000256" key="6">
    <source>
        <dbReference type="ARBA" id="ARBA00023012"/>
    </source>
</evidence>
<keyword evidence="8" id="KW-0175">Coiled coil</keyword>
<dbReference type="GO" id="GO:0000155">
    <property type="term" value="F:phosphorelay sensor kinase activity"/>
    <property type="evidence" value="ECO:0007669"/>
    <property type="project" value="InterPro"/>
</dbReference>
<feature type="domain" description="Histidine kinase" evidence="9">
    <location>
        <begin position="176"/>
        <end position="391"/>
    </location>
</feature>
<comment type="function">
    <text evidence="7">Photoreceptor which exists in two forms that are reversibly interconvertible by light: the R form that absorbs maximally in the red region of the spectrum and the FR form that absorbs maximally in the far-red region.</text>
</comment>
<dbReference type="Gene3D" id="1.10.287.130">
    <property type="match status" value="1"/>
</dbReference>
<dbReference type="AlphaFoldDB" id="A0A8J7HWR3"/>
<evidence type="ECO:0000256" key="1">
    <source>
        <dbReference type="ARBA" id="ARBA00000085"/>
    </source>
</evidence>
<keyword evidence="4" id="KW-0808">Transferase</keyword>
<dbReference type="InterPro" id="IPR050736">
    <property type="entry name" value="Sensor_HK_Regulatory"/>
</dbReference>
<comment type="catalytic activity">
    <reaction evidence="1">
        <text>ATP + protein L-histidine = ADP + protein N-phospho-L-histidine.</text>
        <dbReference type="EC" id="2.7.13.3"/>
    </reaction>
</comment>
<dbReference type="InterPro" id="IPR036890">
    <property type="entry name" value="HATPase_C_sf"/>
</dbReference>
<organism evidence="10 11">
    <name type="scientific">Amazonocrinis nigriterrae CENA67</name>
    <dbReference type="NCBI Taxonomy" id="2794033"/>
    <lineage>
        <taxon>Bacteria</taxon>
        <taxon>Bacillati</taxon>
        <taxon>Cyanobacteriota</taxon>
        <taxon>Cyanophyceae</taxon>
        <taxon>Nostocales</taxon>
        <taxon>Nostocaceae</taxon>
        <taxon>Amazonocrinis</taxon>
        <taxon>Amazonocrinis nigriterrae</taxon>
    </lineage>
</organism>
<keyword evidence="3" id="KW-0597">Phosphoprotein</keyword>
<proteinExistence type="predicted"/>
<dbReference type="Gene3D" id="3.30.450.20">
    <property type="entry name" value="PAS domain"/>
    <property type="match status" value="1"/>
</dbReference>
<dbReference type="InterPro" id="IPR035965">
    <property type="entry name" value="PAS-like_dom_sf"/>
</dbReference>